<dbReference type="SUPFAM" id="SSF54862">
    <property type="entry name" value="4Fe-4S ferredoxins"/>
    <property type="match status" value="1"/>
</dbReference>
<evidence type="ECO:0000313" key="2">
    <source>
        <dbReference type="EMBL" id="HFH29281.1"/>
    </source>
</evidence>
<keyword evidence="1" id="KW-0411">Iron-sulfur</keyword>
<dbReference type="InterPro" id="IPR004453">
    <property type="entry name" value="QueG"/>
</dbReference>
<proteinExistence type="predicted"/>
<dbReference type="PANTHER" id="PTHR30002">
    <property type="entry name" value="EPOXYQUEUOSINE REDUCTASE"/>
    <property type="match status" value="1"/>
</dbReference>
<name>A0A7C3IHM2_9SPIR</name>
<comment type="caution">
    <text evidence="2">The sequence shown here is derived from an EMBL/GenBank/DDBJ whole genome shotgun (WGS) entry which is preliminary data.</text>
</comment>
<evidence type="ECO:0008006" key="3">
    <source>
        <dbReference type="Google" id="ProtNLM"/>
    </source>
</evidence>
<dbReference type="Pfam" id="PF13484">
    <property type="entry name" value="Fer4_16"/>
    <property type="match status" value="1"/>
</dbReference>
<keyword evidence="1" id="KW-0408">Iron</keyword>
<dbReference type="GO" id="GO:0008616">
    <property type="term" value="P:tRNA queuosine(34) biosynthetic process"/>
    <property type="evidence" value="ECO:0007669"/>
    <property type="project" value="InterPro"/>
</dbReference>
<keyword evidence="1" id="KW-0479">Metal-binding</keyword>
<protein>
    <recommendedName>
        <fullName evidence="3">Epoxyqueuosine reductase</fullName>
    </recommendedName>
</protein>
<accession>A0A7C3IHM2</accession>
<gene>
    <name evidence="2" type="ORF">ENS59_07180</name>
</gene>
<evidence type="ECO:0000256" key="1">
    <source>
        <dbReference type="ARBA" id="ARBA00022485"/>
    </source>
</evidence>
<reference evidence="2" key="1">
    <citation type="journal article" date="2020" name="mSystems">
        <title>Genome- and Community-Level Interaction Insights into Carbon Utilization and Element Cycling Functions of Hydrothermarchaeota in Hydrothermal Sediment.</title>
        <authorList>
            <person name="Zhou Z."/>
            <person name="Liu Y."/>
            <person name="Xu W."/>
            <person name="Pan J."/>
            <person name="Luo Z.H."/>
            <person name="Li M."/>
        </authorList>
    </citation>
    <scope>NUCLEOTIDE SEQUENCE [LARGE SCALE GENOMIC DNA]</scope>
    <source>
        <strain evidence="2">SpSt-503</strain>
    </source>
</reference>
<dbReference type="EMBL" id="DSVL01000220">
    <property type="protein sequence ID" value="HFH29281.1"/>
    <property type="molecule type" value="Genomic_DNA"/>
</dbReference>
<keyword evidence="1" id="KW-0004">4Fe-4S</keyword>
<sequence>MDPSSIADYIRTAALLSGFSRVRFLSPYKPEHIFGSLAEQDNHWVGSPSLLVTALPYGNRGISGPLGQPEAIAPFARRNYYAEAVGRLKDLAKDFRGRFGGLRSDYRILCNSPVPEKPLALLCGLGWLGKNSLIITPEAGSLVIIAAMTLPVVLPPDPPLPGVFPDTSGAASDGPLPLDLRTIAFPACRICGDSPACMEACPTKALSGDGTVQIHRCIQWYASGNGGTVPDFVAAVWGKRLYGCTNCQDACPYNKKVIGGTETKRGILPEYVSAEWIVNAFDEEIISTVKGSALGMQWLGPASLRRNARLALRRAEPYTPARQDLRKGS</sequence>
<dbReference type="AlphaFoldDB" id="A0A7C3IHM2"/>
<dbReference type="GO" id="GO:0051539">
    <property type="term" value="F:4 iron, 4 sulfur cluster binding"/>
    <property type="evidence" value="ECO:0007669"/>
    <property type="project" value="UniProtKB-KW"/>
</dbReference>
<organism evidence="2">
    <name type="scientific">Gracilinema caldarium</name>
    <dbReference type="NCBI Taxonomy" id="215591"/>
    <lineage>
        <taxon>Bacteria</taxon>
        <taxon>Pseudomonadati</taxon>
        <taxon>Spirochaetota</taxon>
        <taxon>Spirochaetia</taxon>
        <taxon>Spirochaetales</taxon>
        <taxon>Breznakiellaceae</taxon>
        <taxon>Gracilinema</taxon>
    </lineage>
</organism>
<dbReference type="PANTHER" id="PTHR30002:SF4">
    <property type="entry name" value="EPOXYQUEUOSINE REDUCTASE"/>
    <property type="match status" value="1"/>
</dbReference>
<dbReference type="GO" id="GO:0052693">
    <property type="term" value="F:epoxyqueuosine reductase activity"/>
    <property type="evidence" value="ECO:0007669"/>
    <property type="project" value="TreeGrafter"/>
</dbReference>